<feature type="transmembrane region" description="Helical" evidence="2">
    <location>
        <begin position="117"/>
        <end position="136"/>
    </location>
</feature>
<feature type="transmembrane region" description="Helical" evidence="2">
    <location>
        <begin position="229"/>
        <end position="255"/>
    </location>
</feature>
<feature type="transmembrane region" description="Helical" evidence="2">
    <location>
        <begin position="173"/>
        <end position="192"/>
    </location>
</feature>
<proteinExistence type="predicted"/>
<evidence type="ECO:0000256" key="1">
    <source>
        <dbReference type="SAM" id="MobiDB-lite"/>
    </source>
</evidence>
<comment type="caution">
    <text evidence="3">The sequence shown here is derived from an EMBL/GenBank/DDBJ whole genome shotgun (WGS) entry which is preliminary data.</text>
</comment>
<feature type="transmembrane region" description="Helical" evidence="2">
    <location>
        <begin position="261"/>
        <end position="284"/>
    </location>
</feature>
<feature type="transmembrane region" description="Helical" evidence="2">
    <location>
        <begin position="296"/>
        <end position="317"/>
    </location>
</feature>
<reference evidence="3" key="1">
    <citation type="submission" date="2020-09" db="EMBL/GenBank/DDBJ databases">
        <title>Genome seq and assembly of Devosia sp.</title>
        <authorList>
            <person name="Chhetri G."/>
        </authorList>
    </citation>
    <scope>NUCLEOTIDE SEQUENCE</scope>
    <source>
        <strain evidence="3">PTR5</strain>
    </source>
</reference>
<evidence type="ECO:0000313" key="4">
    <source>
        <dbReference type="Proteomes" id="UP000654108"/>
    </source>
</evidence>
<dbReference type="AlphaFoldDB" id="A0A927FRB3"/>
<feature type="transmembrane region" description="Helical" evidence="2">
    <location>
        <begin position="92"/>
        <end position="110"/>
    </location>
</feature>
<keyword evidence="4" id="KW-1185">Reference proteome</keyword>
<feature type="compositionally biased region" description="Polar residues" evidence="1">
    <location>
        <begin position="356"/>
        <end position="373"/>
    </location>
</feature>
<keyword evidence="2" id="KW-0472">Membrane</keyword>
<protein>
    <recommendedName>
        <fullName evidence="5">NnrS family protein</fullName>
    </recommendedName>
</protein>
<sequence length="373" mass="39354">MMPRKLLSRTLLAATALTAVVGLYGGLLRFGVPLPDLPPAVDLHGLVMMQGVFGTLVPLERAVALKTSIWFAAPILSGLGTFLLLAGLPVGFLLLVLSAAVFVAMSARVVQLQPTAFNLALLLAAAALLSGTALLPRTGDPLLSMPFWLAFLVLTVSGERLELSRFTGVSRNSSALFMLISTALLIGALPWIRDVDSGMTMALALLAMAGWLAKNDIARRRVRAGGQVGFMAAAILCGQFWLAVAGVAMIAQIKFPEMLDVVIHAVGIGFALSMIMGHALIILPAVGGLRLTYRPLMYWALAFLQLSVAARALFDLLAPDLRWTAGSLSLIALLMFGVLGALRPHSSKSAMPGPNDTHSLGADTTSSGRIRPL</sequence>
<keyword evidence="2" id="KW-0812">Transmembrane</keyword>
<dbReference type="EMBL" id="JACYFU010000001">
    <property type="protein sequence ID" value="MBD8064805.1"/>
    <property type="molecule type" value="Genomic_DNA"/>
</dbReference>
<dbReference type="Proteomes" id="UP000654108">
    <property type="component" value="Unassembled WGS sequence"/>
</dbReference>
<name>A0A927FRB3_9HYPH</name>
<feature type="region of interest" description="Disordered" evidence="1">
    <location>
        <begin position="347"/>
        <end position="373"/>
    </location>
</feature>
<gene>
    <name evidence="3" type="ORF">IC608_04860</name>
</gene>
<evidence type="ECO:0008006" key="5">
    <source>
        <dbReference type="Google" id="ProtNLM"/>
    </source>
</evidence>
<organism evidence="3 4">
    <name type="scientific">Devosia oryzisoli</name>
    <dbReference type="NCBI Taxonomy" id="2774138"/>
    <lineage>
        <taxon>Bacteria</taxon>
        <taxon>Pseudomonadati</taxon>
        <taxon>Pseudomonadota</taxon>
        <taxon>Alphaproteobacteria</taxon>
        <taxon>Hyphomicrobiales</taxon>
        <taxon>Devosiaceae</taxon>
        <taxon>Devosia</taxon>
    </lineage>
</organism>
<evidence type="ECO:0000256" key="2">
    <source>
        <dbReference type="SAM" id="Phobius"/>
    </source>
</evidence>
<feature type="transmembrane region" description="Helical" evidence="2">
    <location>
        <begin position="323"/>
        <end position="342"/>
    </location>
</feature>
<dbReference type="RefSeq" id="WP_210316202.1">
    <property type="nucleotide sequence ID" value="NZ_JACYFU010000001.1"/>
</dbReference>
<accession>A0A927FRB3</accession>
<keyword evidence="2" id="KW-1133">Transmembrane helix</keyword>
<evidence type="ECO:0000313" key="3">
    <source>
        <dbReference type="EMBL" id="MBD8064805.1"/>
    </source>
</evidence>